<feature type="domain" description="Mechanosensitive ion channel MscS C-terminal" evidence="12">
    <location>
        <begin position="674"/>
        <end position="756"/>
    </location>
</feature>
<dbReference type="SUPFAM" id="SSF82689">
    <property type="entry name" value="Mechanosensitive channel protein MscS (YggB), C-terminal domain"/>
    <property type="match status" value="1"/>
</dbReference>
<dbReference type="GeneID" id="98665828"/>
<dbReference type="InterPro" id="IPR006685">
    <property type="entry name" value="MscS_channel_2nd"/>
</dbReference>
<evidence type="ECO:0000256" key="2">
    <source>
        <dbReference type="ARBA" id="ARBA00008017"/>
    </source>
</evidence>
<accession>A0A1I3UML3</accession>
<feature type="transmembrane region" description="Helical" evidence="8">
    <location>
        <begin position="402"/>
        <end position="427"/>
    </location>
</feature>
<evidence type="ECO:0000259" key="10">
    <source>
        <dbReference type="Pfam" id="PF00924"/>
    </source>
</evidence>
<keyword evidence="9" id="KW-0732">Signal</keyword>
<feature type="region of interest" description="Disordered" evidence="7">
    <location>
        <begin position="775"/>
        <end position="822"/>
    </location>
</feature>
<feature type="transmembrane region" description="Helical" evidence="8">
    <location>
        <begin position="464"/>
        <end position="487"/>
    </location>
</feature>
<evidence type="ECO:0000256" key="7">
    <source>
        <dbReference type="SAM" id="MobiDB-lite"/>
    </source>
</evidence>
<evidence type="ECO:0000256" key="6">
    <source>
        <dbReference type="ARBA" id="ARBA00023136"/>
    </source>
</evidence>
<proteinExistence type="inferred from homology"/>
<feature type="transmembrane region" description="Helical" evidence="8">
    <location>
        <begin position="347"/>
        <end position="368"/>
    </location>
</feature>
<evidence type="ECO:0000259" key="12">
    <source>
        <dbReference type="Pfam" id="PF21082"/>
    </source>
</evidence>
<dbReference type="InterPro" id="IPR022249">
    <property type="entry name" value="DUF3772"/>
</dbReference>
<feature type="transmembrane region" description="Helical" evidence="8">
    <location>
        <begin position="279"/>
        <end position="299"/>
    </location>
</feature>
<feature type="signal peptide" evidence="9">
    <location>
        <begin position="1"/>
        <end position="23"/>
    </location>
</feature>
<dbReference type="Gene3D" id="3.30.70.100">
    <property type="match status" value="1"/>
</dbReference>
<feature type="chain" id="PRO_5010187594" evidence="9">
    <location>
        <begin position="24"/>
        <end position="822"/>
    </location>
</feature>
<dbReference type="SUPFAM" id="SSF82861">
    <property type="entry name" value="Mechanosensitive channel protein MscS (YggB), transmembrane region"/>
    <property type="match status" value="1"/>
</dbReference>
<evidence type="ECO:0000259" key="11">
    <source>
        <dbReference type="Pfam" id="PF12607"/>
    </source>
</evidence>
<dbReference type="PANTHER" id="PTHR30347:SF1">
    <property type="entry name" value="MECHANOSENSITIVE CHANNEL MSCK"/>
    <property type="match status" value="1"/>
</dbReference>
<dbReference type="STRING" id="576117.SAMN04488138_111126"/>
<feature type="compositionally biased region" description="Low complexity" evidence="7">
    <location>
        <begin position="777"/>
        <end position="793"/>
    </location>
</feature>
<dbReference type="PANTHER" id="PTHR30347">
    <property type="entry name" value="POTASSIUM CHANNEL RELATED"/>
    <property type="match status" value="1"/>
</dbReference>
<name>A0A1I3UML3_9RHOB</name>
<comment type="subcellular location">
    <subcellularLocation>
        <location evidence="1">Cell membrane</location>
        <topology evidence="1">Multi-pass membrane protein</topology>
    </subcellularLocation>
</comment>
<dbReference type="OrthoDB" id="9799209at2"/>
<dbReference type="Gene3D" id="2.30.30.60">
    <property type="match status" value="1"/>
</dbReference>
<evidence type="ECO:0000256" key="8">
    <source>
        <dbReference type="SAM" id="Phobius"/>
    </source>
</evidence>
<reference evidence="13 14" key="1">
    <citation type="submission" date="2016-10" db="EMBL/GenBank/DDBJ databases">
        <authorList>
            <person name="de Groot N.N."/>
        </authorList>
    </citation>
    <scope>NUCLEOTIDE SEQUENCE [LARGE SCALE GENOMIC DNA]</scope>
    <source>
        <strain evidence="13 14">CGMCC 1.8891</strain>
    </source>
</reference>
<evidence type="ECO:0000256" key="3">
    <source>
        <dbReference type="ARBA" id="ARBA00022475"/>
    </source>
</evidence>
<dbReference type="InterPro" id="IPR052702">
    <property type="entry name" value="MscS-like_channel"/>
</dbReference>
<feature type="transmembrane region" description="Helical" evidence="8">
    <location>
        <begin position="507"/>
        <end position="532"/>
    </location>
</feature>
<feature type="transmembrane region" description="Helical" evidence="8">
    <location>
        <begin position="199"/>
        <end position="218"/>
    </location>
</feature>
<keyword evidence="5 8" id="KW-1133">Transmembrane helix</keyword>
<dbReference type="InterPro" id="IPR011066">
    <property type="entry name" value="MscS_channel_C_sf"/>
</dbReference>
<dbReference type="Pfam" id="PF00924">
    <property type="entry name" value="MS_channel_2nd"/>
    <property type="match status" value="1"/>
</dbReference>
<comment type="similarity">
    <text evidence="2">Belongs to the MscS (TC 1.A.23) family.</text>
</comment>
<feature type="transmembrane region" description="Helical" evidence="8">
    <location>
        <begin position="553"/>
        <end position="574"/>
    </location>
</feature>
<feature type="transmembrane region" description="Helical" evidence="8">
    <location>
        <begin position="580"/>
        <end position="600"/>
    </location>
</feature>
<organism evidence="13 14">
    <name type="scientific">Celeribacter halophilus</name>
    <dbReference type="NCBI Taxonomy" id="576117"/>
    <lineage>
        <taxon>Bacteria</taxon>
        <taxon>Pseudomonadati</taxon>
        <taxon>Pseudomonadota</taxon>
        <taxon>Alphaproteobacteria</taxon>
        <taxon>Rhodobacterales</taxon>
        <taxon>Roseobacteraceae</taxon>
        <taxon>Celeribacter</taxon>
    </lineage>
</organism>
<dbReference type="Gene3D" id="1.10.287.1260">
    <property type="match status" value="1"/>
</dbReference>
<dbReference type="RefSeq" id="WP_066604767.1">
    <property type="nucleotide sequence ID" value="NZ_FORY01000011.1"/>
</dbReference>
<dbReference type="InterPro" id="IPR010920">
    <property type="entry name" value="LSM_dom_sf"/>
</dbReference>
<dbReference type="EMBL" id="FORY01000011">
    <property type="protein sequence ID" value="SFJ83041.1"/>
    <property type="molecule type" value="Genomic_DNA"/>
</dbReference>
<keyword evidence="4 8" id="KW-0812">Transmembrane</keyword>
<dbReference type="InterPro" id="IPR023408">
    <property type="entry name" value="MscS_beta-dom_sf"/>
</dbReference>
<dbReference type="Pfam" id="PF12607">
    <property type="entry name" value="DUF3772"/>
    <property type="match status" value="1"/>
</dbReference>
<keyword evidence="3" id="KW-1003">Cell membrane</keyword>
<evidence type="ECO:0000256" key="5">
    <source>
        <dbReference type="ARBA" id="ARBA00022989"/>
    </source>
</evidence>
<dbReference type="Pfam" id="PF21082">
    <property type="entry name" value="MS_channel_3rd"/>
    <property type="match status" value="1"/>
</dbReference>
<evidence type="ECO:0000256" key="9">
    <source>
        <dbReference type="SAM" id="SignalP"/>
    </source>
</evidence>
<dbReference type="InterPro" id="IPR049278">
    <property type="entry name" value="MS_channel_C"/>
</dbReference>
<dbReference type="InterPro" id="IPR011014">
    <property type="entry name" value="MscS_channel_TM-2"/>
</dbReference>
<evidence type="ECO:0000313" key="14">
    <source>
        <dbReference type="Proteomes" id="UP000183299"/>
    </source>
</evidence>
<feature type="transmembrane region" description="Helical" evidence="8">
    <location>
        <begin position="239"/>
        <end position="259"/>
    </location>
</feature>
<evidence type="ECO:0000256" key="4">
    <source>
        <dbReference type="ARBA" id="ARBA00022692"/>
    </source>
</evidence>
<dbReference type="SUPFAM" id="SSF50182">
    <property type="entry name" value="Sm-like ribonucleoproteins"/>
    <property type="match status" value="1"/>
</dbReference>
<dbReference type="Proteomes" id="UP000183299">
    <property type="component" value="Unassembled WGS sequence"/>
</dbReference>
<dbReference type="AlphaFoldDB" id="A0A1I3UML3"/>
<feature type="domain" description="Mechanosensitive ion channel MscS" evidence="10">
    <location>
        <begin position="598"/>
        <end position="666"/>
    </location>
</feature>
<evidence type="ECO:0000256" key="1">
    <source>
        <dbReference type="ARBA" id="ARBA00004651"/>
    </source>
</evidence>
<dbReference type="GO" id="GO:0005886">
    <property type="term" value="C:plasma membrane"/>
    <property type="evidence" value="ECO:0007669"/>
    <property type="project" value="UniProtKB-SubCell"/>
</dbReference>
<feature type="domain" description="DUF3772" evidence="11">
    <location>
        <begin position="123"/>
        <end position="172"/>
    </location>
</feature>
<feature type="transmembrane region" description="Helical" evidence="8">
    <location>
        <begin position="433"/>
        <end position="452"/>
    </location>
</feature>
<feature type="transmembrane region" description="Helical" evidence="8">
    <location>
        <begin position="320"/>
        <end position="341"/>
    </location>
</feature>
<keyword evidence="6 8" id="KW-0472">Membrane</keyword>
<dbReference type="GO" id="GO:0008381">
    <property type="term" value="F:mechanosensitive monoatomic ion channel activity"/>
    <property type="evidence" value="ECO:0007669"/>
    <property type="project" value="UniProtKB-ARBA"/>
</dbReference>
<sequence length="822" mass="87894">MITRLLSRIFLILCLVLPLAAVGQDTPTPDYTEWESVASEAETEISEEDTTSADLEDLRDTLVIWRESFLSAQDTNASRIDTLEGQIDALGPAPAEGESESDEIAQRREDLTTQLEDLEAPVKTAEEAYSRANGLIAEIDSTLSARQADALMALGPTPLNPKLWPAALSALSKTGVEAWASISANAASETGQARLKSNAATLVFYLVIAIILVFRGRYWSEKMTGFMRQRVRGAAGQGVTGFLASLSQIVVPLLGLMAITEAAMVSGLLGARGEAIFMTLPRIGVAYFVSRWLIGRLLYQTGPNGALFELPTARRVEATGMATLAGVMLALESGLTVLAEIDGYSEATIAVLSFVLMAVTAAALFRLARIMVSAQPQFVDETGEVDLDPGFASLIIRTVSRVVLLGSVVALALGAVGYMSAALGIVFPLVRSLALMGILVVLSRLVHDLYALMTRKREDEGEPLVPVLLSLLLMIAALPVFALIWGVREETLWEIWAQMREGYSLGGVQISVGDLLLLIVVFMIGLGLTRLFKAALRTAILPKTKLDKGGQNALVAGAGYLGIFLSVIVAVTAAGIDLSALAIVAGALSVGIGFGLQNIVQNFVSGIILLIERPISEGDWIDVGNGQMGYVRDISVRSTRVETFDKTDLIVPNADLISNQVTNYTRGNLIGRVIVPVGVAYGTDTRKVETILREIAEAQPMVAVNPPPQVLFLSFGADALEFEIRAILRDVSYIMAVKNDINHAIAKRFAEEGIEIPFAQRDIWLRNPEALAGQTPAAVSSAAAQSERQAAEAPHADSALAERQMLTDSDFGPDGEADGDST</sequence>
<feature type="compositionally biased region" description="Acidic residues" evidence="7">
    <location>
        <begin position="811"/>
        <end position="822"/>
    </location>
</feature>
<keyword evidence="14" id="KW-1185">Reference proteome</keyword>
<evidence type="ECO:0000313" key="13">
    <source>
        <dbReference type="EMBL" id="SFJ83041.1"/>
    </source>
</evidence>
<protein>
    <submittedName>
        <fullName evidence="13">Small-conductance mechanosensitive channel</fullName>
    </submittedName>
</protein>
<gene>
    <name evidence="13" type="ORF">SAMN04488138_111126</name>
</gene>